<organism evidence="2 3">
    <name type="scientific">Magallana gigas</name>
    <name type="common">Pacific oyster</name>
    <name type="synonym">Crassostrea gigas</name>
    <dbReference type="NCBI Taxonomy" id="29159"/>
    <lineage>
        <taxon>Eukaryota</taxon>
        <taxon>Metazoa</taxon>
        <taxon>Spiralia</taxon>
        <taxon>Lophotrochozoa</taxon>
        <taxon>Mollusca</taxon>
        <taxon>Bivalvia</taxon>
        <taxon>Autobranchia</taxon>
        <taxon>Pteriomorphia</taxon>
        <taxon>Ostreida</taxon>
        <taxon>Ostreoidea</taxon>
        <taxon>Ostreidae</taxon>
        <taxon>Magallana</taxon>
    </lineage>
</organism>
<proteinExistence type="predicted"/>
<dbReference type="GO" id="GO:0016491">
    <property type="term" value="F:oxidoreductase activity"/>
    <property type="evidence" value="ECO:0007669"/>
    <property type="project" value="TreeGrafter"/>
</dbReference>
<evidence type="ECO:0000313" key="2">
    <source>
        <dbReference type="EnsemblMetazoa" id="G10905.8:cds"/>
    </source>
</evidence>
<dbReference type="EnsemblMetazoa" id="G10905.8">
    <property type="protein sequence ID" value="G10905.8:cds"/>
    <property type="gene ID" value="G10905"/>
</dbReference>
<accession>A0A8W8HSY3</accession>
<evidence type="ECO:0000313" key="3">
    <source>
        <dbReference type="Proteomes" id="UP000005408"/>
    </source>
</evidence>
<evidence type="ECO:0000256" key="1">
    <source>
        <dbReference type="SAM" id="SignalP"/>
    </source>
</evidence>
<name>A0A8W8HSY3_MAGGI</name>
<dbReference type="PANTHER" id="PTHR13077">
    <property type="entry name" value="SELENOPROTEIN F"/>
    <property type="match status" value="1"/>
</dbReference>
<feature type="chain" id="PRO_5036488194" description="15 kDa selenoprotein" evidence="1">
    <location>
        <begin position="24"/>
        <end position="87"/>
    </location>
</feature>
<dbReference type="GO" id="GO:0005788">
    <property type="term" value="C:endoplasmic reticulum lumen"/>
    <property type="evidence" value="ECO:0007669"/>
    <property type="project" value="TreeGrafter"/>
</dbReference>
<dbReference type="AlphaFoldDB" id="A0A8W8HSY3"/>
<dbReference type="Proteomes" id="UP000005408">
    <property type="component" value="Unassembled WGS sequence"/>
</dbReference>
<protein>
    <recommendedName>
        <fullName evidence="4">15 kDa selenoprotein</fullName>
    </recommendedName>
</protein>
<feature type="signal peptide" evidence="1">
    <location>
        <begin position="1"/>
        <end position="23"/>
    </location>
</feature>
<sequence>MVDTGGVLGYFLAILLYIDRVACSSLSVEECRSLGFVTTDLICGACDELDQFNLSSLKESCLKCCQKEDTENEALKVYPYAELHVCN</sequence>
<keyword evidence="1" id="KW-0732">Signal</keyword>
<dbReference type="PANTHER" id="PTHR13077:SF6">
    <property type="entry name" value="SELENOPROTEIN F"/>
    <property type="match status" value="1"/>
</dbReference>
<dbReference type="InterPro" id="IPR039992">
    <property type="entry name" value="Sep15_SelM"/>
</dbReference>
<reference evidence="2" key="1">
    <citation type="submission" date="2022-08" db="UniProtKB">
        <authorList>
            <consortium name="EnsemblMetazoa"/>
        </authorList>
    </citation>
    <scope>IDENTIFICATION</scope>
    <source>
        <strain evidence="2">05x7-T-G4-1.051#20</strain>
    </source>
</reference>
<keyword evidence="3" id="KW-1185">Reference proteome</keyword>
<evidence type="ECO:0008006" key="4">
    <source>
        <dbReference type="Google" id="ProtNLM"/>
    </source>
</evidence>